<accession>A0A1Y1HKN6</accession>
<dbReference type="CDD" id="cd00030">
    <property type="entry name" value="C2"/>
    <property type="match status" value="1"/>
</dbReference>
<dbReference type="InterPro" id="IPR000008">
    <property type="entry name" value="C2_dom"/>
</dbReference>
<evidence type="ECO:0000256" key="2">
    <source>
        <dbReference type="ARBA" id="ARBA00022448"/>
    </source>
</evidence>
<dbReference type="Gene3D" id="2.60.40.150">
    <property type="entry name" value="C2 domain"/>
    <property type="match status" value="2"/>
</dbReference>
<dbReference type="CDD" id="cd21677">
    <property type="entry name" value="SMP_SYT"/>
    <property type="match status" value="1"/>
</dbReference>
<dbReference type="Pfam" id="PF00168">
    <property type="entry name" value="C2"/>
    <property type="match status" value="2"/>
</dbReference>
<evidence type="ECO:0000256" key="5">
    <source>
        <dbReference type="ARBA" id="ARBA00023136"/>
    </source>
</evidence>
<keyword evidence="4" id="KW-0446">Lipid-binding</keyword>
<feature type="compositionally biased region" description="Low complexity" evidence="6">
    <location>
        <begin position="490"/>
        <end position="501"/>
    </location>
</feature>
<dbReference type="GO" id="GO:0006869">
    <property type="term" value="P:lipid transport"/>
    <property type="evidence" value="ECO:0007669"/>
    <property type="project" value="UniProtKB-KW"/>
</dbReference>
<feature type="domain" description="SMP-LTD" evidence="8">
    <location>
        <begin position="92"/>
        <end position="273"/>
    </location>
</feature>
<dbReference type="Proteomes" id="UP000054558">
    <property type="component" value="Unassembled WGS sequence"/>
</dbReference>
<dbReference type="OrthoDB" id="67700at2759"/>
<dbReference type="SMART" id="SM00239">
    <property type="entry name" value="C2"/>
    <property type="match status" value="2"/>
</dbReference>
<feature type="region of interest" description="Disordered" evidence="6">
    <location>
        <begin position="467"/>
        <end position="501"/>
    </location>
</feature>
<dbReference type="GO" id="GO:0005783">
    <property type="term" value="C:endoplasmic reticulum"/>
    <property type="evidence" value="ECO:0000318"/>
    <property type="project" value="GO_Central"/>
</dbReference>
<dbReference type="PROSITE" id="PS50004">
    <property type="entry name" value="C2"/>
    <property type="match status" value="2"/>
</dbReference>
<keyword evidence="5" id="KW-0472">Membrane</keyword>
<dbReference type="SUPFAM" id="SSF49562">
    <property type="entry name" value="C2 domain (Calcium/lipid-binding domain, CaLB)"/>
    <property type="match status" value="2"/>
</dbReference>
<dbReference type="PROSITE" id="PS51847">
    <property type="entry name" value="SMP"/>
    <property type="match status" value="1"/>
</dbReference>
<name>A0A1Y1HKN6_KLENI</name>
<dbReference type="AlphaFoldDB" id="A0A1Y1HKN6"/>
<proteinExistence type="predicted"/>
<keyword evidence="2" id="KW-0813">Transport</keyword>
<sequence length="711" mass="79492">MGRRIFRVPRQAGLLLLGVAGGTVRFALGVVVRTTGFSVGAGLGILVGSYVFNGVRWPTVEVPEIVPVSDMEDDDMLEHLQLDIPSWVRNPDIQSVHWLNKCMIKMWPHVNVATQKWFIDDFWPNELKKNLPPGLQPVWTSVTFGDLPPIIEGIKVFEMVADEVIMEPIIKWASSANLLGTLRFGARRIQCQISEINLFVKGRVTFRPLVDHFPCFSALQLSIVETPHLDFAAKLGGSDLLALPLVQPTVERMLQGMLRGMFLWPRHLNIGIGDDHPDSRRPAGTLQVRLVKAEGLINRERLFTDPFVKLYIKGDDAQKSRMRSRTTAPLWDEFFSFRVDDEKTDVLTVEVTNFQLIGKNLLLGITNIPVMSLNPNQLTEIEAALDLPPRAASLSKSSLTKINLNHNVNLLAKSAYEATKSATDLLPTLFEDPDKPKKKVSDKDNGHGVITLEVTYLPFRDPNALHCDPMVGREEPPASAAAADGNGDTSPLQKSSSRLYSSLSGRRTEDIPLEEKGPGLLIVTVHQGLDLEARHNGTSNPYCKINVLGEWMHSKTVAHDLSPRWAEEFEFLLDDAPIDGVLLLEVWTRFTYWGKESLGIARIPLGDVVRNRRILDVYPLDGVKTGAVKLEMEWHGTRRIINPMSEKEKEGEKNESKAGYMDWVGINTHLMKLHIFEKNAGDKAPSRHKSMWRSATLGSGLKSSMQKLSLM</sequence>
<reference evidence="9 10" key="1">
    <citation type="journal article" date="2014" name="Nat. Commun.">
        <title>Klebsormidium flaccidum genome reveals primary factors for plant terrestrial adaptation.</title>
        <authorList>
            <person name="Hori K."/>
            <person name="Maruyama F."/>
            <person name="Fujisawa T."/>
            <person name="Togashi T."/>
            <person name="Yamamoto N."/>
            <person name="Seo M."/>
            <person name="Sato S."/>
            <person name="Yamada T."/>
            <person name="Mori H."/>
            <person name="Tajima N."/>
            <person name="Moriyama T."/>
            <person name="Ikeuchi M."/>
            <person name="Watanabe M."/>
            <person name="Wada H."/>
            <person name="Kobayashi K."/>
            <person name="Saito M."/>
            <person name="Masuda T."/>
            <person name="Sasaki-Sekimoto Y."/>
            <person name="Mashiguchi K."/>
            <person name="Awai K."/>
            <person name="Shimojima M."/>
            <person name="Masuda S."/>
            <person name="Iwai M."/>
            <person name="Nobusawa T."/>
            <person name="Narise T."/>
            <person name="Kondo S."/>
            <person name="Saito H."/>
            <person name="Sato R."/>
            <person name="Murakawa M."/>
            <person name="Ihara Y."/>
            <person name="Oshima-Yamada Y."/>
            <person name="Ohtaka K."/>
            <person name="Satoh M."/>
            <person name="Sonobe K."/>
            <person name="Ishii M."/>
            <person name="Ohtani R."/>
            <person name="Kanamori-Sato M."/>
            <person name="Honoki R."/>
            <person name="Miyazaki D."/>
            <person name="Mochizuki H."/>
            <person name="Umetsu J."/>
            <person name="Higashi K."/>
            <person name="Shibata D."/>
            <person name="Kamiya Y."/>
            <person name="Sato N."/>
            <person name="Nakamura Y."/>
            <person name="Tabata S."/>
            <person name="Ida S."/>
            <person name="Kurokawa K."/>
            <person name="Ohta H."/>
        </authorList>
    </citation>
    <scope>NUCLEOTIDE SEQUENCE [LARGE SCALE GENOMIC DNA]</scope>
    <source>
        <strain evidence="9 10">NIES-2285</strain>
    </source>
</reference>
<dbReference type="EMBL" id="DF236974">
    <property type="protein sequence ID" value="GAQ79165.1"/>
    <property type="molecule type" value="Genomic_DNA"/>
</dbReference>
<dbReference type="OMA" id="QLVLDYH"/>
<evidence type="ECO:0000313" key="9">
    <source>
        <dbReference type="EMBL" id="GAQ79165.1"/>
    </source>
</evidence>
<evidence type="ECO:0000256" key="3">
    <source>
        <dbReference type="ARBA" id="ARBA00023055"/>
    </source>
</evidence>
<comment type="subcellular location">
    <subcellularLocation>
        <location evidence="1">Membrane</location>
    </subcellularLocation>
</comment>
<evidence type="ECO:0000256" key="1">
    <source>
        <dbReference type="ARBA" id="ARBA00004370"/>
    </source>
</evidence>
<dbReference type="STRING" id="105231.A0A1Y1HKN6"/>
<evidence type="ECO:0000256" key="6">
    <source>
        <dbReference type="SAM" id="MobiDB-lite"/>
    </source>
</evidence>
<gene>
    <name evidence="9" type="ORF">KFL_000250430</name>
</gene>
<dbReference type="InterPro" id="IPR035892">
    <property type="entry name" value="C2_domain_sf"/>
</dbReference>
<dbReference type="PANTHER" id="PTHR10774:SF188">
    <property type="entry name" value="SYNAPTOTAGMIN-2"/>
    <property type="match status" value="1"/>
</dbReference>
<feature type="domain" description="C2" evidence="7">
    <location>
        <begin position="495"/>
        <end position="618"/>
    </location>
</feature>
<dbReference type="GO" id="GO:0008289">
    <property type="term" value="F:lipid binding"/>
    <property type="evidence" value="ECO:0007669"/>
    <property type="project" value="UniProtKB-KW"/>
</dbReference>
<dbReference type="InterPro" id="IPR045050">
    <property type="entry name" value="Synaptotagmin_plant"/>
</dbReference>
<organism evidence="9 10">
    <name type="scientific">Klebsormidium nitens</name>
    <name type="common">Green alga</name>
    <name type="synonym">Ulothrix nitens</name>
    <dbReference type="NCBI Taxonomy" id="105231"/>
    <lineage>
        <taxon>Eukaryota</taxon>
        <taxon>Viridiplantae</taxon>
        <taxon>Streptophyta</taxon>
        <taxon>Klebsormidiophyceae</taxon>
        <taxon>Klebsormidiales</taxon>
        <taxon>Klebsormidiaceae</taxon>
        <taxon>Klebsormidium</taxon>
    </lineage>
</organism>
<keyword evidence="10" id="KW-1185">Reference proteome</keyword>
<evidence type="ECO:0000259" key="8">
    <source>
        <dbReference type="PROSITE" id="PS51847"/>
    </source>
</evidence>
<evidence type="ECO:0000259" key="7">
    <source>
        <dbReference type="PROSITE" id="PS50004"/>
    </source>
</evidence>
<dbReference type="PANTHER" id="PTHR10774">
    <property type="entry name" value="EXTENDED SYNAPTOTAGMIN-RELATED"/>
    <property type="match status" value="1"/>
</dbReference>
<feature type="domain" description="C2" evidence="7">
    <location>
        <begin position="264"/>
        <end position="383"/>
    </location>
</feature>
<keyword evidence="3" id="KW-0445">Lipid transport</keyword>
<evidence type="ECO:0000313" key="10">
    <source>
        <dbReference type="Proteomes" id="UP000054558"/>
    </source>
</evidence>
<evidence type="ECO:0000256" key="4">
    <source>
        <dbReference type="ARBA" id="ARBA00023121"/>
    </source>
</evidence>
<protein>
    <submittedName>
        <fullName evidence="9">C2 domain containing protein</fullName>
    </submittedName>
</protein>
<dbReference type="InterPro" id="IPR031468">
    <property type="entry name" value="SMP_LBD"/>
</dbReference>
<dbReference type="GO" id="GO:0016020">
    <property type="term" value="C:membrane"/>
    <property type="evidence" value="ECO:0007669"/>
    <property type="project" value="UniProtKB-SubCell"/>
</dbReference>